<evidence type="ECO:0000313" key="2">
    <source>
        <dbReference type="Proteomes" id="UP001140949"/>
    </source>
</evidence>
<dbReference type="Proteomes" id="UP001140949">
    <property type="component" value="Unassembled WGS sequence"/>
</dbReference>
<reference evidence="1" key="2">
    <citation type="submission" date="2023-04" db="EMBL/GenBank/DDBJ databases">
        <authorList>
            <person name="Bruccoleri R.E."/>
            <person name="Oakeley E.J."/>
            <person name="Faust A.-M."/>
            <person name="Dessus-Babus S."/>
            <person name="Altorfer M."/>
            <person name="Burckhardt D."/>
            <person name="Oertli M."/>
            <person name="Naumann U."/>
            <person name="Petersen F."/>
            <person name="Wong J."/>
        </authorList>
    </citation>
    <scope>NUCLEOTIDE SEQUENCE</scope>
    <source>
        <strain evidence="1">GSM-AAB239-AS_SAM_17_03QT</strain>
        <tissue evidence="1">Leaf</tissue>
    </source>
</reference>
<comment type="caution">
    <text evidence="1">The sequence shown here is derived from an EMBL/GenBank/DDBJ whole genome shotgun (WGS) entry which is preliminary data.</text>
</comment>
<evidence type="ECO:0000313" key="1">
    <source>
        <dbReference type="EMBL" id="KAJ6806232.1"/>
    </source>
</evidence>
<keyword evidence="2" id="KW-1185">Reference proteome</keyword>
<reference evidence="1" key="1">
    <citation type="journal article" date="2023" name="GigaByte">
        <title>Genome assembly of the bearded iris, Iris pallida Lam.</title>
        <authorList>
            <person name="Bruccoleri R.E."/>
            <person name="Oakeley E.J."/>
            <person name="Faust A.M.E."/>
            <person name="Altorfer M."/>
            <person name="Dessus-Babus S."/>
            <person name="Burckhardt D."/>
            <person name="Oertli M."/>
            <person name="Naumann U."/>
            <person name="Petersen F."/>
            <person name="Wong J."/>
        </authorList>
    </citation>
    <scope>NUCLEOTIDE SEQUENCE</scope>
    <source>
        <strain evidence="1">GSM-AAB239-AS_SAM_17_03QT</strain>
    </source>
</reference>
<proteinExistence type="predicted"/>
<protein>
    <submittedName>
        <fullName evidence="1">Uncharacterized protein</fullName>
    </submittedName>
</protein>
<accession>A0AAX6EPX9</accession>
<sequence length="54" mass="6122">MPTAPLLPGPMICPNFALSNFTRANVNVYSSSLDFGRLIQAYLWTSILELIYDW</sequence>
<name>A0AAX6EPX9_IRIPA</name>
<dbReference type="EMBL" id="JANAVB010034636">
    <property type="protein sequence ID" value="KAJ6806232.1"/>
    <property type="molecule type" value="Genomic_DNA"/>
</dbReference>
<gene>
    <name evidence="1" type="ORF">M6B38_176050</name>
</gene>
<dbReference type="AlphaFoldDB" id="A0AAX6EPX9"/>
<organism evidence="1 2">
    <name type="scientific">Iris pallida</name>
    <name type="common">Sweet iris</name>
    <dbReference type="NCBI Taxonomy" id="29817"/>
    <lineage>
        <taxon>Eukaryota</taxon>
        <taxon>Viridiplantae</taxon>
        <taxon>Streptophyta</taxon>
        <taxon>Embryophyta</taxon>
        <taxon>Tracheophyta</taxon>
        <taxon>Spermatophyta</taxon>
        <taxon>Magnoliopsida</taxon>
        <taxon>Liliopsida</taxon>
        <taxon>Asparagales</taxon>
        <taxon>Iridaceae</taxon>
        <taxon>Iridoideae</taxon>
        <taxon>Irideae</taxon>
        <taxon>Iris</taxon>
    </lineage>
</organism>